<dbReference type="Pfam" id="PF07715">
    <property type="entry name" value="Plug"/>
    <property type="match status" value="1"/>
</dbReference>
<keyword evidence="1" id="KW-0813">Transport</keyword>
<evidence type="ECO:0000259" key="3">
    <source>
        <dbReference type="Pfam" id="PF00593"/>
    </source>
</evidence>
<dbReference type="InterPro" id="IPR039426">
    <property type="entry name" value="TonB-dep_rcpt-like"/>
</dbReference>
<dbReference type="Gene3D" id="2.60.40.1120">
    <property type="entry name" value="Carboxypeptidase-like, regulatory domain"/>
    <property type="match status" value="1"/>
</dbReference>
<dbReference type="OrthoDB" id="899266at2"/>
<comment type="similarity">
    <text evidence="1 2">Belongs to the TonB-dependent receptor family.</text>
</comment>
<keyword evidence="1" id="KW-0812">Transmembrane</keyword>
<dbReference type="InterPro" id="IPR008969">
    <property type="entry name" value="CarboxyPept-like_regulatory"/>
</dbReference>
<keyword evidence="1" id="KW-1134">Transmembrane beta strand</keyword>
<dbReference type="Pfam" id="PF00593">
    <property type="entry name" value="TonB_dep_Rec_b-barrel"/>
    <property type="match status" value="1"/>
</dbReference>
<dbReference type="SUPFAM" id="SSF56935">
    <property type="entry name" value="Porins"/>
    <property type="match status" value="1"/>
</dbReference>
<sequence>MRRLQTPQAGLGLLLLLAAGIPETLGQTRPSVAYPLSVPASLATTRTEPTNPPVSGAIRPEWRLSQANRPVLPTASARPYSSLLADKVAPTDITISGRVTDADSKQALPGVSVVVKGSTRGTNTDADGRYSISVPSEETTLVFSFVGYLAQEVPVGSRKAVDVTLRTDTKALNEVVVVGYGTQKKENLTGAVAAVTIDEKISSRSLTNVSSALSGLVPGLAVQQSTGMAGRSGASLVIRGLGTVNNAGPLIVVDGMPDVDINRIDMNDVESISVLKDAASASVYGSRAANGVVLITTKNGSKSKKAQINYTGTYAMSQPTNFYNYFDDYARAITMHLRASGAGASSTTYRYGTVEEWLSRSLVDPIKYPSTNWWDVILRDNGRIQTHNLSASGSTDKANFYISAGMLNELGVLVNHDYKRYNMRFNMDYKIRDALKVGVRMDGQWSKQQYANQEGLITYSGTAGYDIRYAVAGILPKEPETGRYGGIMAYGEDAFARNMLTIMEVNHNLRDRQELNGNFYAEWEPVTGLKVRGDYGLRYYNQFTKSYSDPTDEWNFQTNQIARNIVAPSAGIANATAQGYKTLLQGRINYNKTLFGNHQLSVLGAYTEEYWFARNLSASRQDRIHPNLSEIDAALTTTQSAGGDSEAEGLRSVIGRINYVINDKYLFEANARYDGSSKFLPGFQYGFFPSASAGWRFSEEPFLAGLRSWLTSGKLRASIGQLGNNSGVGRYEQRDILALTNYILNGKIVKGFSSNKIINEDFSWEETNVTNVGLDLAFFGGRLNAEIDMYQKMTNGMIRPSSLSSFLTGYNAPRVNIGRLRNRGLEMNLTYRTKIRDANIGANLNMAFNQNRLLEWNEFLGKGFTYLNMPYHFVYTRISNGIAQSWEDIANAPYHGQYFSPGDILYEDLNGDGQINDEDRKAMPQFNRDQPVGTYGLNLFGNWRGFDVSILFQGATGRKDFWLEPFNNVNVPGARNAFQDFHWYDTWTLDNRGASLPRLTTGSGGANQNESTFWLDSFSYLRLKNVQFGYNIPDKYTSRFGVSRVRLYFTSENLLTVTRYRGVDPEKSTSVSGAENNDDPFPLLKSYSFGLNLSL</sequence>
<dbReference type="NCBIfam" id="TIGR04056">
    <property type="entry name" value="OMP_RagA_SusC"/>
    <property type="match status" value="1"/>
</dbReference>
<evidence type="ECO:0000259" key="4">
    <source>
        <dbReference type="Pfam" id="PF07715"/>
    </source>
</evidence>
<dbReference type="GO" id="GO:0009279">
    <property type="term" value="C:cell outer membrane"/>
    <property type="evidence" value="ECO:0007669"/>
    <property type="project" value="UniProtKB-SubCell"/>
</dbReference>
<dbReference type="PROSITE" id="PS52016">
    <property type="entry name" value="TONB_DEPENDENT_REC_3"/>
    <property type="match status" value="1"/>
</dbReference>
<evidence type="ECO:0000256" key="2">
    <source>
        <dbReference type="RuleBase" id="RU003357"/>
    </source>
</evidence>
<organism evidence="5 6">
    <name type="scientific">Fibrisoma montanum</name>
    <dbReference type="NCBI Taxonomy" id="2305895"/>
    <lineage>
        <taxon>Bacteria</taxon>
        <taxon>Pseudomonadati</taxon>
        <taxon>Bacteroidota</taxon>
        <taxon>Cytophagia</taxon>
        <taxon>Cytophagales</taxon>
        <taxon>Spirosomataceae</taxon>
        <taxon>Fibrisoma</taxon>
    </lineage>
</organism>
<evidence type="ECO:0000313" key="6">
    <source>
        <dbReference type="Proteomes" id="UP000283523"/>
    </source>
</evidence>
<dbReference type="InterPro" id="IPR000531">
    <property type="entry name" value="Beta-barrel_TonB"/>
</dbReference>
<dbReference type="Gene3D" id="2.170.130.10">
    <property type="entry name" value="TonB-dependent receptor, plug domain"/>
    <property type="match status" value="1"/>
</dbReference>
<name>A0A418M1I1_9BACT</name>
<keyword evidence="6" id="KW-1185">Reference proteome</keyword>
<dbReference type="NCBIfam" id="TIGR04057">
    <property type="entry name" value="SusC_RagA_signa"/>
    <property type="match status" value="1"/>
</dbReference>
<keyword evidence="5" id="KW-0675">Receptor</keyword>
<evidence type="ECO:0000256" key="1">
    <source>
        <dbReference type="PROSITE-ProRule" id="PRU01360"/>
    </source>
</evidence>
<comment type="caution">
    <text evidence="5">The sequence shown here is derived from an EMBL/GenBank/DDBJ whole genome shotgun (WGS) entry which is preliminary data.</text>
</comment>
<accession>A0A418M1I1</accession>
<dbReference type="InterPro" id="IPR037066">
    <property type="entry name" value="Plug_dom_sf"/>
</dbReference>
<keyword evidence="1" id="KW-0998">Cell outer membrane</keyword>
<dbReference type="EMBL" id="QXED01000008">
    <property type="protein sequence ID" value="RIV19462.1"/>
    <property type="molecule type" value="Genomic_DNA"/>
</dbReference>
<feature type="domain" description="TonB-dependent receptor-like beta-barrel" evidence="3">
    <location>
        <begin position="506"/>
        <end position="1042"/>
    </location>
</feature>
<dbReference type="InterPro" id="IPR023997">
    <property type="entry name" value="TonB-dep_OMP_SusC/RagA_CS"/>
</dbReference>
<dbReference type="Pfam" id="PF13715">
    <property type="entry name" value="CarbopepD_reg_2"/>
    <property type="match status" value="1"/>
</dbReference>
<protein>
    <submittedName>
        <fullName evidence="5">TonB-dependent receptor</fullName>
    </submittedName>
</protein>
<proteinExistence type="inferred from homology"/>
<dbReference type="AlphaFoldDB" id="A0A418M1I1"/>
<dbReference type="InterPro" id="IPR012910">
    <property type="entry name" value="Plug_dom"/>
</dbReference>
<feature type="domain" description="TonB-dependent receptor plug" evidence="4">
    <location>
        <begin position="185"/>
        <end position="292"/>
    </location>
</feature>
<dbReference type="InterPro" id="IPR023996">
    <property type="entry name" value="TonB-dep_OMP_SusC/RagA"/>
</dbReference>
<evidence type="ECO:0000313" key="5">
    <source>
        <dbReference type="EMBL" id="RIV19462.1"/>
    </source>
</evidence>
<reference evidence="5 6" key="1">
    <citation type="submission" date="2018-08" db="EMBL/GenBank/DDBJ databases">
        <title>Fibrisoma montanum sp. nov., isolated from Danxia mountain soil.</title>
        <authorList>
            <person name="Huang Y."/>
        </authorList>
    </citation>
    <scope>NUCLEOTIDE SEQUENCE [LARGE SCALE GENOMIC DNA]</scope>
    <source>
        <strain evidence="5 6">HYT19</strain>
    </source>
</reference>
<keyword evidence="1 2" id="KW-0472">Membrane</keyword>
<comment type="subcellular location">
    <subcellularLocation>
        <location evidence="1">Cell outer membrane</location>
        <topology evidence="1">Multi-pass membrane protein</topology>
    </subcellularLocation>
</comment>
<gene>
    <name evidence="5" type="ORF">DYU11_25545</name>
</gene>
<dbReference type="Proteomes" id="UP000283523">
    <property type="component" value="Unassembled WGS sequence"/>
</dbReference>
<dbReference type="SUPFAM" id="SSF49464">
    <property type="entry name" value="Carboxypeptidase regulatory domain-like"/>
    <property type="match status" value="1"/>
</dbReference>
<keyword evidence="2" id="KW-0798">TonB box</keyword>